<keyword evidence="5 8" id="KW-1133">Transmembrane helix</keyword>
<keyword evidence="6 8" id="KW-0472">Membrane</keyword>
<evidence type="ECO:0000313" key="11">
    <source>
        <dbReference type="Proteomes" id="UP000597507"/>
    </source>
</evidence>
<feature type="domain" description="NADH:quinone oxidoreductase/Mrp antiporter transmembrane" evidence="9">
    <location>
        <begin position="133"/>
        <end position="422"/>
    </location>
</feature>
<accession>A0A8J3EBT2</accession>
<dbReference type="PANTHER" id="PTHR42703:SF1">
    <property type="entry name" value="NA(+)_H(+) ANTIPORTER SUBUNIT D1"/>
    <property type="match status" value="1"/>
</dbReference>
<evidence type="ECO:0000256" key="8">
    <source>
        <dbReference type="SAM" id="Phobius"/>
    </source>
</evidence>
<proteinExistence type="inferred from homology"/>
<dbReference type="GO" id="GO:0005886">
    <property type="term" value="C:plasma membrane"/>
    <property type="evidence" value="ECO:0007669"/>
    <property type="project" value="UniProtKB-SubCell"/>
</dbReference>
<dbReference type="GO" id="GO:0008137">
    <property type="term" value="F:NADH dehydrogenase (ubiquinone) activity"/>
    <property type="evidence" value="ECO:0007669"/>
    <property type="project" value="InterPro"/>
</dbReference>
<comment type="caution">
    <text evidence="10">The sequence shown here is derived from an EMBL/GenBank/DDBJ whole genome shotgun (WGS) entry which is preliminary data.</text>
</comment>
<dbReference type="RefSeq" id="WP_188901606.1">
    <property type="nucleotide sequence ID" value="NZ_BMKS01000009.1"/>
</dbReference>
<dbReference type="EMBL" id="BMKS01000009">
    <property type="protein sequence ID" value="GGG40338.1"/>
    <property type="molecule type" value="Genomic_DNA"/>
</dbReference>
<feature type="transmembrane region" description="Helical" evidence="8">
    <location>
        <begin position="248"/>
        <end position="271"/>
    </location>
</feature>
<evidence type="ECO:0000256" key="3">
    <source>
        <dbReference type="ARBA" id="ARBA00022475"/>
    </source>
</evidence>
<gene>
    <name evidence="10" type="primary">mrpD</name>
    <name evidence="10" type="ORF">GCM10010964_29910</name>
</gene>
<keyword evidence="4 7" id="KW-0812">Transmembrane</keyword>
<dbReference type="InterPro" id="IPR050586">
    <property type="entry name" value="CPA3_Na-H_Antiporter_D"/>
</dbReference>
<name>A0A8J3EBT2_9PROT</name>
<sequence length="510" mass="52907">MPAAAEADLLLVLPLALPLLACALGAVLWRFPMAQRGLTLAAAFALLVAAIALLAHVAARGGPVASQMGGWPAPFGITLVADLLSAALVAAAALVYAAVAVYGCADGPTEREEQLYHPLLSGLMLGVCGAFLAGDVFNLYVWFEVMLIASFGLLAVGGGRAQLDAGVKYLALNMVATTVLLFAVALLYGMTGTLNMADLARRVPEVENRGAVAAVALLFLGAFGMKAAAFPLFYWLPASYHTATPQVGAVFAALLTKVGVYGVFRLFTLVFAGTAEWMPWVLGAVAVATMITGTLGAVAHWDVRRILAFNVIGSVGVMLVGAAVATPLAIAGAVFYVLQDVLVKANLFLVAGAIRRAGGSYALARLGGLWRREPLLGLLFLLPALSLAGLPPLAGFWGKVLLVRSGLEAEAYVIAVAVLVAGLVALYSMLRIWTEAFWKEAPEEAPLAPHRMGAAERWLMLGPAAVLALLTLSLGLWAEPLLAFALAAGEQLTAGREAYLNAVLGGAAAP</sequence>
<feature type="transmembrane region" description="Helical" evidence="8">
    <location>
        <begin position="375"/>
        <end position="397"/>
    </location>
</feature>
<feature type="transmembrane region" description="Helical" evidence="8">
    <location>
        <begin position="409"/>
        <end position="430"/>
    </location>
</feature>
<feature type="transmembrane region" description="Helical" evidence="8">
    <location>
        <begin position="306"/>
        <end position="330"/>
    </location>
</feature>
<evidence type="ECO:0000256" key="7">
    <source>
        <dbReference type="RuleBase" id="RU000320"/>
    </source>
</evidence>
<evidence type="ECO:0000259" key="9">
    <source>
        <dbReference type="Pfam" id="PF00361"/>
    </source>
</evidence>
<feature type="transmembrane region" description="Helical" evidence="8">
    <location>
        <begin position="12"/>
        <end position="31"/>
    </location>
</feature>
<feature type="transmembrane region" description="Helical" evidence="8">
    <location>
        <begin position="458"/>
        <end position="478"/>
    </location>
</feature>
<evidence type="ECO:0000256" key="5">
    <source>
        <dbReference type="ARBA" id="ARBA00022989"/>
    </source>
</evidence>
<dbReference type="InterPro" id="IPR001750">
    <property type="entry name" value="ND/Mrp_TM"/>
</dbReference>
<evidence type="ECO:0000256" key="2">
    <source>
        <dbReference type="ARBA" id="ARBA00005346"/>
    </source>
</evidence>
<protein>
    <submittedName>
        <fullName evidence="10">Cation:proton antiporter</fullName>
    </submittedName>
</protein>
<feature type="transmembrane region" description="Helical" evidence="8">
    <location>
        <begin position="38"/>
        <end position="59"/>
    </location>
</feature>
<evidence type="ECO:0000256" key="1">
    <source>
        <dbReference type="ARBA" id="ARBA00004651"/>
    </source>
</evidence>
<reference evidence="10 11" key="1">
    <citation type="journal article" date="2014" name="Int. J. Syst. Evol. Microbiol.">
        <title>Complete genome sequence of Corynebacterium casei LMG S-19264T (=DSM 44701T), isolated from a smear-ripened cheese.</title>
        <authorList>
            <consortium name="US DOE Joint Genome Institute (JGI-PGF)"/>
            <person name="Walter F."/>
            <person name="Albersmeier A."/>
            <person name="Kalinowski J."/>
            <person name="Ruckert C."/>
        </authorList>
    </citation>
    <scope>NUCLEOTIDE SEQUENCE [LARGE SCALE GENOMIC DNA]</scope>
    <source>
        <strain evidence="10 11">CGMCC 1.16330</strain>
    </source>
</reference>
<feature type="transmembrane region" description="Helical" evidence="8">
    <location>
        <begin position="115"/>
        <end position="133"/>
    </location>
</feature>
<keyword evidence="11" id="KW-1185">Reference proteome</keyword>
<comment type="subcellular location">
    <subcellularLocation>
        <location evidence="1">Cell membrane</location>
        <topology evidence="1">Multi-pass membrane protein</topology>
    </subcellularLocation>
    <subcellularLocation>
        <location evidence="7">Membrane</location>
        <topology evidence="7">Multi-pass membrane protein</topology>
    </subcellularLocation>
</comment>
<feature type="transmembrane region" description="Helical" evidence="8">
    <location>
        <begin position="79"/>
        <end position="103"/>
    </location>
</feature>
<feature type="transmembrane region" description="Helical" evidence="8">
    <location>
        <begin position="169"/>
        <end position="190"/>
    </location>
</feature>
<dbReference type="InterPro" id="IPR003918">
    <property type="entry name" value="NADH_UbQ_OxRdtase"/>
</dbReference>
<organism evidence="10 11">
    <name type="scientific">Caldovatus sediminis</name>
    <dbReference type="NCBI Taxonomy" id="2041189"/>
    <lineage>
        <taxon>Bacteria</taxon>
        <taxon>Pseudomonadati</taxon>
        <taxon>Pseudomonadota</taxon>
        <taxon>Alphaproteobacteria</taxon>
        <taxon>Acetobacterales</taxon>
        <taxon>Roseomonadaceae</taxon>
        <taxon>Caldovatus</taxon>
    </lineage>
</organism>
<comment type="similarity">
    <text evidence="2">Belongs to the CPA3 antiporters (TC 2.A.63) subunit D family.</text>
</comment>
<evidence type="ECO:0000313" key="10">
    <source>
        <dbReference type="EMBL" id="GGG40338.1"/>
    </source>
</evidence>
<feature type="transmembrane region" description="Helical" evidence="8">
    <location>
        <begin position="336"/>
        <end position="354"/>
    </location>
</feature>
<feature type="transmembrane region" description="Helical" evidence="8">
    <location>
        <begin position="210"/>
        <end position="236"/>
    </location>
</feature>
<evidence type="ECO:0000256" key="4">
    <source>
        <dbReference type="ARBA" id="ARBA00022692"/>
    </source>
</evidence>
<feature type="transmembrane region" description="Helical" evidence="8">
    <location>
        <begin position="277"/>
        <end position="299"/>
    </location>
</feature>
<evidence type="ECO:0000256" key="6">
    <source>
        <dbReference type="ARBA" id="ARBA00023136"/>
    </source>
</evidence>
<dbReference type="Proteomes" id="UP000597507">
    <property type="component" value="Unassembled WGS sequence"/>
</dbReference>
<dbReference type="Pfam" id="PF00361">
    <property type="entry name" value="Proton_antipo_M"/>
    <property type="match status" value="1"/>
</dbReference>
<dbReference type="PRINTS" id="PR01437">
    <property type="entry name" value="NUOXDRDTASE4"/>
</dbReference>
<feature type="transmembrane region" description="Helical" evidence="8">
    <location>
        <begin position="139"/>
        <end position="157"/>
    </location>
</feature>
<dbReference type="PANTHER" id="PTHR42703">
    <property type="entry name" value="NADH DEHYDROGENASE"/>
    <property type="match status" value="1"/>
</dbReference>
<dbReference type="GO" id="GO:0042773">
    <property type="term" value="P:ATP synthesis coupled electron transport"/>
    <property type="evidence" value="ECO:0007669"/>
    <property type="project" value="InterPro"/>
</dbReference>
<keyword evidence="3" id="KW-1003">Cell membrane</keyword>
<dbReference type="AlphaFoldDB" id="A0A8J3EBT2"/>